<dbReference type="AlphaFoldDB" id="A0AAW0ML17"/>
<feature type="domain" description="Mutator-like transposase" evidence="2">
    <location>
        <begin position="72"/>
        <end position="446"/>
    </location>
</feature>
<evidence type="ECO:0000256" key="1">
    <source>
        <dbReference type="SAM" id="MobiDB-lite"/>
    </source>
</evidence>
<dbReference type="EMBL" id="JBBPFD010000022">
    <property type="protein sequence ID" value="KAK7881448.1"/>
    <property type="molecule type" value="Genomic_DNA"/>
</dbReference>
<proteinExistence type="predicted"/>
<dbReference type="Proteomes" id="UP001460270">
    <property type="component" value="Unassembled WGS sequence"/>
</dbReference>
<name>A0AAW0ML17_9GOBI</name>
<dbReference type="PANTHER" id="PTHR33309">
    <property type="entry name" value="KERATIN, ULTRA HIGH-SULFUR MATRIX PROTEIN-LIKE"/>
    <property type="match status" value="1"/>
</dbReference>
<organism evidence="3 4">
    <name type="scientific">Mugilogobius chulae</name>
    <name type="common">yellowstripe goby</name>
    <dbReference type="NCBI Taxonomy" id="88201"/>
    <lineage>
        <taxon>Eukaryota</taxon>
        <taxon>Metazoa</taxon>
        <taxon>Chordata</taxon>
        <taxon>Craniata</taxon>
        <taxon>Vertebrata</taxon>
        <taxon>Euteleostomi</taxon>
        <taxon>Actinopterygii</taxon>
        <taxon>Neopterygii</taxon>
        <taxon>Teleostei</taxon>
        <taxon>Neoteleostei</taxon>
        <taxon>Acanthomorphata</taxon>
        <taxon>Gobiaria</taxon>
        <taxon>Gobiiformes</taxon>
        <taxon>Gobioidei</taxon>
        <taxon>Gobiidae</taxon>
        <taxon>Gobionellinae</taxon>
        <taxon>Mugilogobius</taxon>
    </lineage>
</organism>
<gene>
    <name evidence="3" type="ORF">WMY93_029857</name>
</gene>
<feature type="compositionally biased region" description="Basic residues" evidence="1">
    <location>
        <begin position="1"/>
        <end position="16"/>
    </location>
</feature>
<reference evidence="4" key="1">
    <citation type="submission" date="2024-04" db="EMBL/GenBank/DDBJ databases">
        <title>Salinicola lusitanus LLJ914,a marine bacterium isolated from the Okinawa Trough.</title>
        <authorList>
            <person name="Li J."/>
        </authorList>
    </citation>
    <scope>NUCLEOTIDE SEQUENCE [LARGE SCALE GENOMIC DNA]</scope>
</reference>
<dbReference type="InterPro" id="IPR049012">
    <property type="entry name" value="Mutator_transp_dom"/>
</dbReference>
<protein>
    <recommendedName>
        <fullName evidence="2">Mutator-like transposase domain-containing protein</fullName>
    </recommendedName>
</protein>
<accession>A0AAW0ML17</accession>
<sequence length="612" mass="68631">MPKNRLCRRHLSKKRISQLSGARSSRKQSDADNLGSETPQPSASARKLLCRSEPLVNEEDDSRSRASQKWLLVHIARLNELVSELVCPKCAGVGLKVIIDSQNLGFCSSVLLECSHCEGDDKYQKSVYTSTRLQEESRGDVAFDVNVRMVLLAHELGMGYAALKKISKVLGIPTLHLKTYQRHDRKVTVAEVDRGLASLQRSREQIRQAYADIDPEVAQLLSEDEEAVINIGVSFDGTWHKRGFTFNYGIGVCIDILTGLVIDYEILSTYCHACALKIIAKREGKLTAEEYDRWRKSHTDCAKNFEGSSKAMEQEAAKRMWARSIRCYQMRYTEMLSDGDSSAFKEVVASNPYPGYTVEKLECINPAHKRMGTALRKISTESRLGGKGLGKLKALKCKALQNFYRGAIINNSGCLDKMKTEIWAGLLHNMSTDERPLHTRCSPAWCWYRQAEESGLPPESHKHHNKNFLAHEVGKKLIPIYHRMSSDSLLKRMQHGGTQNANECLNSVIWSRCPKTVFVGKGRVEAAASMAIATFNEGATAMLSVMEKLWLQTTAITIDTCEEADAVRIAKASRFQSAHIKQRRLTMSNAKKVNRHKQEREEGPTYGAGMAI</sequence>
<evidence type="ECO:0000313" key="4">
    <source>
        <dbReference type="Proteomes" id="UP001460270"/>
    </source>
</evidence>
<comment type="caution">
    <text evidence="3">The sequence shown here is derived from an EMBL/GenBank/DDBJ whole genome shotgun (WGS) entry which is preliminary data.</text>
</comment>
<dbReference type="Pfam" id="PF20700">
    <property type="entry name" value="Mutator"/>
    <property type="match status" value="1"/>
</dbReference>
<dbReference type="PANTHER" id="PTHR33309:SF3">
    <property type="entry name" value="CCHC-TYPE DOMAIN-CONTAINING PROTEIN"/>
    <property type="match status" value="1"/>
</dbReference>
<evidence type="ECO:0000313" key="3">
    <source>
        <dbReference type="EMBL" id="KAK7881448.1"/>
    </source>
</evidence>
<feature type="region of interest" description="Disordered" evidence="1">
    <location>
        <begin position="1"/>
        <end position="45"/>
    </location>
</feature>
<feature type="region of interest" description="Disordered" evidence="1">
    <location>
        <begin position="591"/>
        <end position="612"/>
    </location>
</feature>
<evidence type="ECO:0000259" key="2">
    <source>
        <dbReference type="Pfam" id="PF20700"/>
    </source>
</evidence>
<keyword evidence="4" id="KW-1185">Reference proteome</keyword>